<evidence type="ECO:0000313" key="1">
    <source>
        <dbReference type="EMBL" id="KAL3266339.1"/>
    </source>
</evidence>
<evidence type="ECO:0000313" key="2">
    <source>
        <dbReference type="Proteomes" id="UP001516400"/>
    </source>
</evidence>
<proteinExistence type="predicted"/>
<reference evidence="1 2" key="1">
    <citation type="journal article" date="2021" name="BMC Biol.">
        <title>Horizontally acquired antibacterial genes associated with adaptive radiation of ladybird beetles.</title>
        <authorList>
            <person name="Li H.S."/>
            <person name="Tang X.F."/>
            <person name="Huang Y.H."/>
            <person name="Xu Z.Y."/>
            <person name="Chen M.L."/>
            <person name="Du X.Y."/>
            <person name="Qiu B.Y."/>
            <person name="Chen P.T."/>
            <person name="Zhang W."/>
            <person name="Slipinski A."/>
            <person name="Escalona H.E."/>
            <person name="Waterhouse R.M."/>
            <person name="Zwick A."/>
            <person name="Pang H."/>
        </authorList>
    </citation>
    <scope>NUCLEOTIDE SEQUENCE [LARGE SCALE GENOMIC DNA]</scope>
    <source>
        <strain evidence="1">SYSU2018</strain>
    </source>
</reference>
<dbReference type="EMBL" id="JABFTP020000001">
    <property type="protein sequence ID" value="KAL3266339.1"/>
    <property type="molecule type" value="Genomic_DNA"/>
</dbReference>
<accession>A0ABD2MJ15</accession>
<keyword evidence="2" id="KW-1185">Reference proteome</keyword>
<dbReference type="Proteomes" id="UP001516400">
    <property type="component" value="Unassembled WGS sequence"/>
</dbReference>
<gene>
    <name evidence="1" type="ORF">HHI36_010517</name>
</gene>
<protein>
    <submittedName>
        <fullName evidence="1">Uncharacterized protein</fullName>
    </submittedName>
</protein>
<organism evidence="1 2">
    <name type="scientific">Cryptolaemus montrouzieri</name>
    <dbReference type="NCBI Taxonomy" id="559131"/>
    <lineage>
        <taxon>Eukaryota</taxon>
        <taxon>Metazoa</taxon>
        <taxon>Ecdysozoa</taxon>
        <taxon>Arthropoda</taxon>
        <taxon>Hexapoda</taxon>
        <taxon>Insecta</taxon>
        <taxon>Pterygota</taxon>
        <taxon>Neoptera</taxon>
        <taxon>Endopterygota</taxon>
        <taxon>Coleoptera</taxon>
        <taxon>Polyphaga</taxon>
        <taxon>Cucujiformia</taxon>
        <taxon>Coccinelloidea</taxon>
        <taxon>Coccinellidae</taxon>
        <taxon>Scymninae</taxon>
        <taxon>Scymnini</taxon>
        <taxon>Cryptolaemus</taxon>
    </lineage>
</organism>
<dbReference type="AlphaFoldDB" id="A0ABD2MJ15"/>
<feature type="non-terminal residue" evidence="1">
    <location>
        <position position="1"/>
    </location>
</feature>
<sequence length="114" mass="12920">NIMIRKYTRQTRRDQTLKATSVRTAREVLLSYRSIDSQSRYLCRLRSTATSVFKGARGTTSAKSHISIRYLLRVTAERSMEVGNGFAPNLYGTIPTSWIANQTAAATWLTLFLK</sequence>
<comment type="caution">
    <text evidence="1">The sequence shown here is derived from an EMBL/GenBank/DDBJ whole genome shotgun (WGS) entry which is preliminary data.</text>
</comment>
<name>A0ABD2MJ15_9CUCU</name>